<reference evidence="1 2" key="1">
    <citation type="journal article" date="2019" name="Int. J. Syst. Evol. Microbiol.">
        <title>The Global Catalogue of Microorganisms (GCM) 10K type strain sequencing project: providing services to taxonomists for standard genome sequencing and annotation.</title>
        <authorList>
            <consortium name="The Broad Institute Genomics Platform"/>
            <consortium name="The Broad Institute Genome Sequencing Center for Infectious Disease"/>
            <person name="Wu L."/>
            <person name="Ma J."/>
        </authorList>
    </citation>
    <scope>NUCLEOTIDE SEQUENCE [LARGE SCALE GENOMIC DNA]</scope>
    <source>
        <strain evidence="1 2">JCM 11117</strain>
    </source>
</reference>
<dbReference type="Proteomes" id="UP001499967">
    <property type="component" value="Unassembled WGS sequence"/>
</dbReference>
<evidence type="ECO:0008006" key="3">
    <source>
        <dbReference type="Google" id="ProtNLM"/>
    </source>
</evidence>
<sequence length="347" mass="37581">MKFGWGRARRQSDEGDLAALDRIAEQVAHHLRTGSRETALELARQQLAPAAVQCVERHTSTTPGATHALWSAGLAAFDDGQTELALQFKARATQLAIFHNASGATTMFPAHEMLLETFGTFNQFGKQLKPFADAADSRRLQMISDLTWPYLRFPAEVLIAAADLVSLLGRLDEAPRLIAVVLGGSAVDLEPFIPPQAVEARLAAQEVRFALGTVLCLLENRRYEKADEHLRTGLVRLVEMERGSGAVHAAGLTRTLNALKLLLCQSGNFTPLISLETAFDGLQELDGFTLETADDPILQAAMRARIVLDGVVSGYSQRLALVLDTLDDNSPTRLEQIIDGAGEGASS</sequence>
<accession>A0ABN1P2I2</accession>
<keyword evidence="2" id="KW-1185">Reference proteome</keyword>
<dbReference type="EMBL" id="BAAAHP010000012">
    <property type="protein sequence ID" value="GAA0921740.1"/>
    <property type="molecule type" value="Genomic_DNA"/>
</dbReference>
<gene>
    <name evidence="1" type="ORF">GCM10009559_04820</name>
</gene>
<dbReference type="RefSeq" id="WP_343938367.1">
    <property type="nucleotide sequence ID" value="NZ_BAAAHP010000012.1"/>
</dbReference>
<protein>
    <recommendedName>
        <fullName evidence="3">Tetratricopeptide repeat protein</fullName>
    </recommendedName>
</protein>
<evidence type="ECO:0000313" key="2">
    <source>
        <dbReference type="Proteomes" id="UP001499967"/>
    </source>
</evidence>
<name>A0ABN1P2I2_9PSEU</name>
<organism evidence="1 2">
    <name type="scientific">Pseudonocardia zijingensis</name>
    <dbReference type="NCBI Taxonomy" id="153376"/>
    <lineage>
        <taxon>Bacteria</taxon>
        <taxon>Bacillati</taxon>
        <taxon>Actinomycetota</taxon>
        <taxon>Actinomycetes</taxon>
        <taxon>Pseudonocardiales</taxon>
        <taxon>Pseudonocardiaceae</taxon>
        <taxon>Pseudonocardia</taxon>
    </lineage>
</organism>
<proteinExistence type="predicted"/>
<evidence type="ECO:0000313" key="1">
    <source>
        <dbReference type="EMBL" id="GAA0921740.1"/>
    </source>
</evidence>
<comment type="caution">
    <text evidence="1">The sequence shown here is derived from an EMBL/GenBank/DDBJ whole genome shotgun (WGS) entry which is preliminary data.</text>
</comment>